<dbReference type="HOGENOM" id="CLU_3087486_0_0_1"/>
<sequence length="52" mass="5805">MSIPEFQISFSTPSLARQVVQVYKSCGKPRSRTLGFLRISSDIRVGSLLLSF</sequence>
<protein>
    <submittedName>
        <fullName evidence="1">Uncharacterized protein</fullName>
    </submittedName>
</protein>
<name>A0A0C3CNQ4_HEBCY</name>
<dbReference type="EMBL" id="KN831772">
    <property type="protein sequence ID" value="KIM45709.1"/>
    <property type="molecule type" value="Genomic_DNA"/>
</dbReference>
<reference evidence="2" key="2">
    <citation type="submission" date="2015-01" db="EMBL/GenBank/DDBJ databases">
        <title>Evolutionary Origins and Diversification of the Mycorrhizal Mutualists.</title>
        <authorList>
            <consortium name="DOE Joint Genome Institute"/>
            <consortium name="Mycorrhizal Genomics Consortium"/>
            <person name="Kohler A."/>
            <person name="Kuo A."/>
            <person name="Nagy L.G."/>
            <person name="Floudas D."/>
            <person name="Copeland A."/>
            <person name="Barry K.W."/>
            <person name="Cichocki N."/>
            <person name="Veneault-Fourrey C."/>
            <person name="LaButti K."/>
            <person name="Lindquist E.A."/>
            <person name="Lipzen A."/>
            <person name="Lundell T."/>
            <person name="Morin E."/>
            <person name="Murat C."/>
            <person name="Riley R."/>
            <person name="Ohm R."/>
            <person name="Sun H."/>
            <person name="Tunlid A."/>
            <person name="Henrissat B."/>
            <person name="Grigoriev I.V."/>
            <person name="Hibbett D.S."/>
            <person name="Martin F."/>
        </authorList>
    </citation>
    <scope>NUCLEOTIDE SEQUENCE [LARGE SCALE GENOMIC DNA]</scope>
    <source>
        <strain evidence="2">h7</strain>
    </source>
</reference>
<proteinExistence type="predicted"/>
<accession>A0A0C3CNQ4</accession>
<organism evidence="1 2">
    <name type="scientific">Hebeloma cylindrosporum</name>
    <dbReference type="NCBI Taxonomy" id="76867"/>
    <lineage>
        <taxon>Eukaryota</taxon>
        <taxon>Fungi</taxon>
        <taxon>Dikarya</taxon>
        <taxon>Basidiomycota</taxon>
        <taxon>Agaricomycotina</taxon>
        <taxon>Agaricomycetes</taxon>
        <taxon>Agaricomycetidae</taxon>
        <taxon>Agaricales</taxon>
        <taxon>Agaricineae</taxon>
        <taxon>Hymenogastraceae</taxon>
        <taxon>Hebeloma</taxon>
    </lineage>
</organism>
<dbReference type="AlphaFoldDB" id="A0A0C3CNQ4"/>
<keyword evidence="2" id="KW-1185">Reference proteome</keyword>
<evidence type="ECO:0000313" key="1">
    <source>
        <dbReference type="EMBL" id="KIM45709.1"/>
    </source>
</evidence>
<dbReference type="Proteomes" id="UP000053424">
    <property type="component" value="Unassembled WGS sequence"/>
</dbReference>
<evidence type="ECO:0000313" key="2">
    <source>
        <dbReference type="Proteomes" id="UP000053424"/>
    </source>
</evidence>
<reference evidence="1 2" key="1">
    <citation type="submission" date="2014-04" db="EMBL/GenBank/DDBJ databases">
        <authorList>
            <consortium name="DOE Joint Genome Institute"/>
            <person name="Kuo A."/>
            <person name="Gay G."/>
            <person name="Dore J."/>
            <person name="Kohler A."/>
            <person name="Nagy L.G."/>
            <person name="Floudas D."/>
            <person name="Copeland A."/>
            <person name="Barry K.W."/>
            <person name="Cichocki N."/>
            <person name="Veneault-Fourrey C."/>
            <person name="LaButti K."/>
            <person name="Lindquist E.A."/>
            <person name="Lipzen A."/>
            <person name="Lundell T."/>
            <person name="Morin E."/>
            <person name="Murat C."/>
            <person name="Sun H."/>
            <person name="Tunlid A."/>
            <person name="Henrissat B."/>
            <person name="Grigoriev I.V."/>
            <person name="Hibbett D.S."/>
            <person name="Martin F."/>
            <person name="Nordberg H.P."/>
            <person name="Cantor M.N."/>
            <person name="Hua S.X."/>
        </authorList>
    </citation>
    <scope>NUCLEOTIDE SEQUENCE [LARGE SCALE GENOMIC DNA]</scope>
    <source>
        <strain evidence="2">h7</strain>
    </source>
</reference>
<gene>
    <name evidence="1" type="ORF">M413DRAFT_442336</name>
</gene>